<dbReference type="Proteomes" id="UP000019243">
    <property type="component" value="Unassembled WGS sequence"/>
</dbReference>
<dbReference type="InterPro" id="IPR007554">
    <property type="entry name" value="Glycerophosphate_synth"/>
</dbReference>
<dbReference type="Gene3D" id="3.40.50.12580">
    <property type="match status" value="1"/>
</dbReference>
<protein>
    <submittedName>
        <fullName evidence="1">CDP-glycerol:poly(Glycerophosphate) glycerophosphotransferase</fullName>
    </submittedName>
</protein>
<dbReference type="AlphaFoldDB" id="W7CRZ0"/>
<dbReference type="PANTHER" id="PTHR37316:SF3">
    <property type="entry name" value="TEICHOIC ACID GLYCEROL-PHOSPHATE TRANSFERASE"/>
    <property type="match status" value="1"/>
</dbReference>
<dbReference type="InterPro" id="IPR043148">
    <property type="entry name" value="TagF_C"/>
</dbReference>
<accession>W7CRZ0</accession>
<proteinExistence type="predicted"/>
<evidence type="ECO:0000313" key="1">
    <source>
        <dbReference type="EMBL" id="EUJ39405.1"/>
    </source>
</evidence>
<dbReference type="GO" id="GO:0047355">
    <property type="term" value="F:CDP-glycerol glycerophosphotransferase activity"/>
    <property type="evidence" value="ECO:0007669"/>
    <property type="project" value="InterPro"/>
</dbReference>
<dbReference type="GO" id="GO:0016020">
    <property type="term" value="C:membrane"/>
    <property type="evidence" value="ECO:0007669"/>
    <property type="project" value="InterPro"/>
</dbReference>
<evidence type="ECO:0000313" key="2">
    <source>
        <dbReference type="Proteomes" id="UP000019243"/>
    </source>
</evidence>
<dbReference type="PANTHER" id="PTHR37316">
    <property type="entry name" value="TEICHOIC ACID GLYCEROL-PHOSPHATE PRIMASE"/>
    <property type="match status" value="1"/>
</dbReference>
<keyword evidence="2" id="KW-1185">Reference proteome</keyword>
<reference evidence="1 2" key="1">
    <citation type="submission" date="2012-12" db="EMBL/GenBank/DDBJ databases">
        <title>Novel taxa of Listeriaceae from agricultural environments in the United States.</title>
        <authorList>
            <person name="den Bakker H.C."/>
            <person name="Allred A."/>
            <person name="Warchocki S."/>
            <person name="Wright E.M."/>
            <person name="Burrell A."/>
            <person name="Nightingale K.K."/>
            <person name="Kephart D."/>
            <person name="Wiedmann M."/>
        </authorList>
    </citation>
    <scope>NUCLEOTIDE SEQUENCE [LARGE SCALE GENOMIC DNA]</scope>
    <source>
        <strain evidence="1 2">FSL F6-1037</strain>
    </source>
</reference>
<dbReference type="STRING" id="1265861.BCAMP_07210"/>
<name>W7CRZ0_9LIST</name>
<dbReference type="Pfam" id="PF04464">
    <property type="entry name" value="Glyphos_transf"/>
    <property type="match status" value="1"/>
</dbReference>
<dbReference type="EMBL" id="AODH01000027">
    <property type="protein sequence ID" value="EUJ39405.1"/>
    <property type="molecule type" value="Genomic_DNA"/>
</dbReference>
<gene>
    <name evidence="1" type="ORF">BCAMP_07210</name>
</gene>
<organism evidence="1 2">
    <name type="scientific">Brochothrix campestris FSL F6-1037</name>
    <dbReference type="NCBI Taxonomy" id="1265861"/>
    <lineage>
        <taxon>Bacteria</taxon>
        <taxon>Bacillati</taxon>
        <taxon>Bacillota</taxon>
        <taxon>Bacilli</taxon>
        <taxon>Bacillales</taxon>
        <taxon>Listeriaceae</taxon>
        <taxon>Brochothrix</taxon>
    </lineage>
</organism>
<dbReference type="OrthoDB" id="9811865at2"/>
<sequence>MDSNVIILVKLHPIIENTQNFNFNQQIINVSDDEINLEELMVVSDVLITDYSSVIFEYALLDKPTIQYLDGWSIYQTERDLFFEPKNYSFEYNTYNESELERMIYKSFEQRDLIGKERFKYQFLSI</sequence>
<dbReference type="InterPro" id="IPR051612">
    <property type="entry name" value="Teichoic_Acid_Biosynth"/>
</dbReference>
<keyword evidence="1" id="KW-0808">Transferase</keyword>
<comment type="caution">
    <text evidence="1">The sequence shown here is derived from an EMBL/GenBank/DDBJ whole genome shotgun (WGS) entry which is preliminary data.</text>
</comment>